<dbReference type="EMBL" id="LSSM01000068">
    <property type="protein sequence ID" value="OMJ30166.1"/>
    <property type="molecule type" value="Genomic_DNA"/>
</dbReference>
<keyword evidence="2" id="KW-1185">Reference proteome</keyword>
<evidence type="ECO:0000313" key="1">
    <source>
        <dbReference type="EMBL" id="OMJ30166.1"/>
    </source>
</evidence>
<sequence length="72" mass="8194">MNRYPVSAEVERTKQSLSPIMSVSLFTLSFICTIGNESWMSDLLHNIATGIPSRSFVFISISIQIQFYFSQK</sequence>
<proteinExistence type="predicted"/>
<name>A0A1R1YTQ6_9FUNG</name>
<accession>A0A1R1YTQ6</accession>
<dbReference type="Proteomes" id="UP000187429">
    <property type="component" value="Unassembled WGS sequence"/>
</dbReference>
<evidence type="ECO:0000313" key="2">
    <source>
        <dbReference type="Proteomes" id="UP000187429"/>
    </source>
</evidence>
<protein>
    <submittedName>
        <fullName evidence="1">Uncharacterized protein</fullName>
    </submittedName>
</protein>
<dbReference type="AlphaFoldDB" id="A0A1R1YTQ6"/>
<organism evidence="1 2">
    <name type="scientific">Smittium culicis</name>
    <dbReference type="NCBI Taxonomy" id="133412"/>
    <lineage>
        <taxon>Eukaryota</taxon>
        <taxon>Fungi</taxon>
        <taxon>Fungi incertae sedis</taxon>
        <taxon>Zoopagomycota</taxon>
        <taxon>Kickxellomycotina</taxon>
        <taxon>Harpellomycetes</taxon>
        <taxon>Harpellales</taxon>
        <taxon>Legeriomycetaceae</taxon>
        <taxon>Smittium</taxon>
    </lineage>
</organism>
<gene>
    <name evidence="1" type="ORF">AYI69_g297</name>
</gene>
<comment type="caution">
    <text evidence="1">The sequence shown here is derived from an EMBL/GenBank/DDBJ whole genome shotgun (WGS) entry which is preliminary data.</text>
</comment>
<reference evidence="2" key="1">
    <citation type="submission" date="2017-01" db="EMBL/GenBank/DDBJ databases">
        <authorList>
            <person name="Wang Y."/>
            <person name="White M."/>
            <person name="Kvist S."/>
            <person name="Moncalvo J.-M."/>
        </authorList>
    </citation>
    <scope>NUCLEOTIDE SEQUENCE [LARGE SCALE GENOMIC DNA]</scope>
    <source>
        <strain evidence="2">ID-206-W2</strain>
    </source>
</reference>